<evidence type="ECO:0000259" key="3">
    <source>
        <dbReference type="Pfam" id="PF00535"/>
    </source>
</evidence>
<evidence type="ECO:0000256" key="2">
    <source>
        <dbReference type="ARBA" id="ARBA00022679"/>
    </source>
</evidence>
<keyword evidence="1" id="KW-0328">Glycosyltransferase</keyword>
<dbReference type="PANTHER" id="PTHR22916">
    <property type="entry name" value="GLYCOSYLTRANSFERASE"/>
    <property type="match status" value="1"/>
</dbReference>
<dbReference type="InterPro" id="IPR001173">
    <property type="entry name" value="Glyco_trans_2-like"/>
</dbReference>
<sequence>MENLHLISVIIPAYNAAPYLAQCLENILYQTHKNIEIIVVDDGSTDNTAEIAERYQVKLIRKKNEGVSKARNMGLKAATGDFIHFMDADDLINLDFYEQMLKPALSYDADVAYCGMINEREPKSSYSIEHQFLAIVNEDKLALTKVASHGYCFKYLFKASFLSKQKLEFDETAHIAEDMIFSIQAVFLANKVVSAPGAVYYYKYRQDSALVTQRKKSKWEREKTMKPLRLFRKNFEKMHNIKLNNHAVRWTRYRFLGMLLLKKKTDDKGNAAWYFLGLCIIQRRDK</sequence>
<accession>A0A7U3Q5A1</accession>
<gene>
    <name evidence="4" type="ORF">IZT61_17410</name>
</gene>
<keyword evidence="5" id="KW-1185">Reference proteome</keyword>
<feature type="domain" description="Glycosyltransferase 2-like" evidence="3">
    <location>
        <begin position="8"/>
        <end position="131"/>
    </location>
</feature>
<evidence type="ECO:0000256" key="1">
    <source>
        <dbReference type="ARBA" id="ARBA00022676"/>
    </source>
</evidence>
<dbReference type="AlphaFoldDB" id="A0A7U3Q5A1"/>
<keyword evidence="2 4" id="KW-0808">Transferase</keyword>
<dbReference type="PANTHER" id="PTHR22916:SF51">
    <property type="entry name" value="GLYCOSYLTRANSFERASE EPSH-RELATED"/>
    <property type="match status" value="1"/>
</dbReference>
<dbReference type="InterPro" id="IPR029044">
    <property type="entry name" value="Nucleotide-diphossugar_trans"/>
</dbReference>
<dbReference type="GO" id="GO:0016758">
    <property type="term" value="F:hexosyltransferase activity"/>
    <property type="evidence" value="ECO:0007669"/>
    <property type="project" value="UniProtKB-ARBA"/>
</dbReference>
<dbReference type="Proteomes" id="UP000594759">
    <property type="component" value="Chromosome"/>
</dbReference>
<proteinExistence type="predicted"/>
<dbReference type="KEGG" id="pex:IZT61_17410"/>
<evidence type="ECO:0000313" key="5">
    <source>
        <dbReference type="Proteomes" id="UP000594759"/>
    </source>
</evidence>
<dbReference type="EMBL" id="CP064939">
    <property type="protein sequence ID" value="QPH38829.1"/>
    <property type="molecule type" value="Genomic_DNA"/>
</dbReference>
<dbReference type="SUPFAM" id="SSF53448">
    <property type="entry name" value="Nucleotide-diphospho-sugar transferases"/>
    <property type="match status" value="1"/>
</dbReference>
<dbReference type="CDD" id="cd00761">
    <property type="entry name" value="Glyco_tranf_GTA_type"/>
    <property type="match status" value="1"/>
</dbReference>
<evidence type="ECO:0000313" key="4">
    <source>
        <dbReference type="EMBL" id="QPH38829.1"/>
    </source>
</evidence>
<dbReference type="RefSeq" id="WP_196098304.1">
    <property type="nucleotide sequence ID" value="NZ_CP064939.1"/>
</dbReference>
<dbReference type="Gene3D" id="3.90.550.10">
    <property type="entry name" value="Spore Coat Polysaccharide Biosynthesis Protein SpsA, Chain A"/>
    <property type="match status" value="1"/>
</dbReference>
<reference evidence="4 5" key="1">
    <citation type="submission" date="2020-11" db="EMBL/GenBank/DDBJ databases">
        <title>Pedobacter endophytica, an endophytic bacteria isolated form Carex pumila.</title>
        <authorList>
            <person name="Peng Y."/>
            <person name="Jiang L."/>
            <person name="Lee J."/>
        </authorList>
    </citation>
    <scope>NUCLEOTIDE SEQUENCE [LARGE SCALE GENOMIC DNA]</scope>
    <source>
        <strain evidence="4 5">JBR3-12</strain>
    </source>
</reference>
<name>A0A7U3Q5A1_9SPHI</name>
<organism evidence="4 5">
    <name type="scientific">Pedobacter endophyticus</name>
    <dbReference type="NCBI Taxonomy" id="2789740"/>
    <lineage>
        <taxon>Bacteria</taxon>
        <taxon>Pseudomonadati</taxon>
        <taxon>Bacteroidota</taxon>
        <taxon>Sphingobacteriia</taxon>
        <taxon>Sphingobacteriales</taxon>
        <taxon>Sphingobacteriaceae</taxon>
        <taxon>Pedobacter</taxon>
    </lineage>
</organism>
<protein>
    <submittedName>
        <fullName evidence="4">Glycosyltransferase family 2 protein</fullName>
    </submittedName>
</protein>
<dbReference type="Pfam" id="PF00535">
    <property type="entry name" value="Glycos_transf_2"/>
    <property type="match status" value="1"/>
</dbReference>